<dbReference type="SUPFAM" id="SSF56574">
    <property type="entry name" value="Serpins"/>
    <property type="match status" value="1"/>
</dbReference>
<dbReference type="InterPro" id="IPR036186">
    <property type="entry name" value="Serpin_sf"/>
</dbReference>
<evidence type="ECO:0000313" key="6">
    <source>
        <dbReference type="Proteomes" id="UP000198741"/>
    </source>
</evidence>
<dbReference type="InterPro" id="IPR042185">
    <property type="entry name" value="Serpin_sf_2"/>
</dbReference>
<dbReference type="InterPro" id="IPR023795">
    <property type="entry name" value="Serpin_CS"/>
</dbReference>
<evidence type="ECO:0000313" key="5">
    <source>
        <dbReference type="EMBL" id="SDP48071.1"/>
    </source>
</evidence>
<dbReference type="Gene3D" id="2.30.39.10">
    <property type="entry name" value="Alpha-1-antitrypsin, domain 1"/>
    <property type="match status" value="1"/>
</dbReference>
<dbReference type="Pfam" id="PF00079">
    <property type="entry name" value="Serpin"/>
    <property type="match status" value="1"/>
</dbReference>
<reference evidence="5 6" key="1">
    <citation type="submission" date="2016-10" db="EMBL/GenBank/DDBJ databases">
        <authorList>
            <person name="de Groot N.N."/>
        </authorList>
    </citation>
    <scope>NUCLEOTIDE SEQUENCE [LARGE SCALE GENOMIC DNA]</scope>
    <source>
        <strain evidence="6">P4-7,KCTC 19426,CECT 7604</strain>
    </source>
</reference>
<dbReference type="GO" id="GO:0004867">
    <property type="term" value="F:serine-type endopeptidase inhibitor activity"/>
    <property type="evidence" value="ECO:0007669"/>
    <property type="project" value="InterPro"/>
</dbReference>
<name>A0A1H0T2R4_9ACTN</name>
<dbReference type="PANTHER" id="PTHR11461">
    <property type="entry name" value="SERINE PROTEASE INHIBITOR, SERPIN"/>
    <property type="match status" value="1"/>
</dbReference>
<evidence type="ECO:0000259" key="4">
    <source>
        <dbReference type="SMART" id="SM00093"/>
    </source>
</evidence>
<protein>
    <submittedName>
        <fullName evidence="5">Serpin B</fullName>
    </submittedName>
</protein>
<dbReference type="STRING" id="1090615.SAMN04515671_4423"/>
<dbReference type="InterPro" id="IPR023796">
    <property type="entry name" value="Serpin_dom"/>
</dbReference>
<evidence type="ECO:0000256" key="3">
    <source>
        <dbReference type="SAM" id="SignalP"/>
    </source>
</evidence>
<dbReference type="OrthoDB" id="9764871at2"/>
<keyword evidence="6" id="KW-1185">Reference proteome</keyword>
<dbReference type="CDD" id="cd19590">
    <property type="entry name" value="serpin_thermopin-like"/>
    <property type="match status" value="1"/>
</dbReference>
<dbReference type="SMART" id="SM00093">
    <property type="entry name" value="SERPIN"/>
    <property type="match status" value="1"/>
</dbReference>
<dbReference type="PROSITE" id="PS00284">
    <property type="entry name" value="SERPIN"/>
    <property type="match status" value="1"/>
</dbReference>
<dbReference type="PROSITE" id="PS51257">
    <property type="entry name" value="PROKAR_LIPOPROTEIN"/>
    <property type="match status" value="1"/>
</dbReference>
<accession>A0A1H0T2R4</accession>
<dbReference type="Gene3D" id="3.30.497.10">
    <property type="entry name" value="Antithrombin, subunit I, domain 2"/>
    <property type="match status" value="1"/>
</dbReference>
<proteinExistence type="inferred from homology"/>
<sequence length="452" mass="45551">MKLHRGLAVPGLVLVLALTAGCAGTSPAVPGTATRGGSAQSSSAGPTTALPAGQTKALGASLARGAAGLPATAGAALDAFGAGLLRQQAAENAVLSPYSIYAVLAMARAGAKGQTAAQLDAVLGGAAAAQAGNVTAVDQAVAAALVQGKAPTGDPTTTDTRPEAVDVANSVWLSPALPVHQDYLDSLSRDFGVGLYQVDYAADPEAARKAINRWVSQRTHALIPQLLATGTVDTTTVITLVNAMYLTAPWQTPFTVESSPLPFTTVGGTKVSASGMSVSGDLDAAQGSGWTSVTVPYRGGGLAMTILLPDVGQFAAVRGALATVLPAATSGSSRLVQLTMPKFKSSTSLSLAPAMEKLGVKDIFDPTAADISGISGPPHRIYATNLVHQAVITVDEKGTEAAAATAMTMSAGAAQPTEPPLDVTVDRPFFYVVHDTTTGAPLFLGQVTDPTK</sequence>
<dbReference type="Proteomes" id="UP000198741">
    <property type="component" value="Chromosome I"/>
</dbReference>
<dbReference type="RefSeq" id="WP_090480547.1">
    <property type="nucleotide sequence ID" value="NZ_LT629710.1"/>
</dbReference>
<dbReference type="GO" id="GO:0005615">
    <property type="term" value="C:extracellular space"/>
    <property type="evidence" value="ECO:0007669"/>
    <property type="project" value="InterPro"/>
</dbReference>
<dbReference type="AlphaFoldDB" id="A0A1H0T2R4"/>
<evidence type="ECO:0000256" key="1">
    <source>
        <dbReference type="RuleBase" id="RU000411"/>
    </source>
</evidence>
<gene>
    <name evidence="5" type="ORF">SAMN04515671_4423</name>
</gene>
<feature type="domain" description="Serpin" evidence="4">
    <location>
        <begin position="82"/>
        <end position="450"/>
    </location>
</feature>
<feature type="region of interest" description="Disordered" evidence="2">
    <location>
        <begin position="30"/>
        <end position="50"/>
    </location>
</feature>
<dbReference type="PANTHER" id="PTHR11461:SF211">
    <property type="entry name" value="GH10112P-RELATED"/>
    <property type="match status" value="1"/>
</dbReference>
<dbReference type="InterPro" id="IPR042178">
    <property type="entry name" value="Serpin_sf_1"/>
</dbReference>
<dbReference type="EMBL" id="LT629710">
    <property type="protein sequence ID" value="SDP48071.1"/>
    <property type="molecule type" value="Genomic_DNA"/>
</dbReference>
<feature type="chain" id="PRO_5039125708" evidence="3">
    <location>
        <begin position="23"/>
        <end position="452"/>
    </location>
</feature>
<keyword evidence="3" id="KW-0732">Signal</keyword>
<dbReference type="InterPro" id="IPR000215">
    <property type="entry name" value="Serpin_fam"/>
</dbReference>
<feature type="signal peptide" evidence="3">
    <location>
        <begin position="1"/>
        <end position="22"/>
    </location>
</feature>
<organism evidence="5 6">
    <name type="scientific">Nakamurella panacisegetis</name>
    <dbReference type="NCBI Taxonomy" id="1090615"/>
    <lineage>
        <taxon>Bacteria</taxon>
        <taxon>Bacillati</taxon>
        <taxon>Actinomycetota</taxon>
        <taxon>Actinomycetes</taxon>
        <taxon>Nakamurellales</taxon>
        <taxon>Nakamurellaceae</taxon>
        <taxon>Nakamurella</taxon>
    </lineage>
</organism>
<comment type="similarity">
    <text evidence="1">Belongs to the serpin family.</text>
</comment>
<evidence type="ECO:0000256" key="2">
    <source>
        <dbReference type="SAM" id="MobiDB-lite"/>
    </source>
</evidence>
<feature type="compositionally biased region" description="Polar residues" evidence="2">
    <location>
        <begin position="35"/>
        <end position="46"/>
    </location>
</feature>